<sequence>MTHFLLQCRLSCVVSWRVYALSILTFLSLNAFAQDDFKPKFGVVDRAAVEMTAFPGDSSAAAVYLYDFGEVTYRYDDIRGLVMVMESWIRIKILKESALDRASIAINTYEGSGPENQEMLDDIQGYTYNMENGQVVRTAMDRKSIKREKATGKYYAYKFNLANARKGSVIEYSYRRTTPLTVRDKPAPWSFQASVPSKWSEFRITIPFFLEYKTTMSGYLPLYISEQEPTDVHFSLSKLNGRGVAYRFVVKDAPAFVNEPFITTESDYLSKVNFELSVIQVPGEISKHFSNTWDNVEKTLNEASWFGVELRKSSFLKAKRDEIMQTAKTPEEKMELAYRHLQSHMKWDGSSYLGSRDGVKKAYENKAGNATEVNLILTSLLRELDLNADPVILSTRSNGRFLKEIPLLESCNYVVSHVEIAGKEYFLDATQPYAKLGLLPEHALNGYGRLIPKKGAGRFLDIKPQDMQTRLEMVNANIQPEDGSIKGNYSISYAGYEALRWRDKYVKEPDDTYHEALKKRSPEWKISNIAVKNKSDDLKLAVNVACDFELEDENASGELFYFNPIMAGRWESNPLKSKERIYPLDFTSGMSESFIANYKLPAGYVLEEMPKAEMIMLPDKAGKFVYQVRQAGDVIQVNSTMVLSKTNFAPDEYHALQEFFERVVQKHAQPLVIKKKAN</sequence>
<dbReference type="Gene3D" id="2.60.40.3140">
    <property type="match status" value="1"/>
</dbReference>
<evidence type="ECO:0000256" key="1">
    <source>
        <dbReference type="SAM" id="SignalP"/>
    </source>
</evidence>
<keyword evidence="1" id="KW-0732">Signal</keyword>
<organism evidence="2 3">
    <name type="scientific">Dyadobacter fanqingshengii</name>
    <dbReference type="NCBI Taxonomy" id="2906443"/>
    <lineage>
        <taxon>Bacteria</taxon>
        <taxon>Pseudomonadati</taxon>
        <taxon>Bacteroidota</taxon>
        <taxon>Cytophagia</taxon>
        <taxon>Cytophagales</taxon>
        <taxon>Spirosomataceae</taxon>
        <taxon>Dyadobacter</taxon>
    </lineage>
</organism>
<dbReference type="RefSeq" id="WP_234611289.1">
    <property type="nucleotide sequence ID" value="NZ_CP098806.1"/>
</dbReference>
<accession>A0A9X1TES1</accession>
<dbReference type="AlphaFoldDB" id="A0A9X1TES1"/>
<name>A0A9X1TES1_9BACT</name>
<gene>
    <name evidence="2" type="ORF">LXM24_01705</name>
</gene>
<evidence type="ECO:0000313" key="2">
    <source>
        <dbReference type="EMBL" id="MCF0038782.1"/>
    </source>
</evidence>
<protein>
    <submittedName>
        <fullName evidence="2">DUF3857 domain-containing protein</fullName>
    </submittedName>
</protein>
<feature type="chain" id="PRO_5042877042" evidence="1">
    <location>
        <begin position="34"/>
        <end position="678"/>
    </location>
</feature>
<proteinExistence type="predicted"/>
<reference evidence="2" key="1">
    <citation type="submission" date="2021-12" db="EMBL/GenBank/DDBJ databases">
        <title>Novel species in genus Dyadobacter.</title>
        <authorList>
            <person name="Ma C."/>
        </authorList>
    </citation>
    <scope>NUCLEOTIDE SEQUENCE</scope>
    <source>
        <strain evidence="2">CY399</strain>
    </source>
</reference>
<dbReference type="Proteomes" id="UP001139700">
    <property type="component" value="Unassembled WGS sequence"/>
</dbReference>
<dbReference type="EMBL" id="JAJTTA010000001">
    <property type="protein sequence ID" value="MCF0038782.1"/>
    <property type="molecule type" value="Genomic_DNA"/>
</dbReference>
<dbReference type="Gene3D" id="3.10.620.30">
    <property type="match status" value="1"/>
</dbReference>
<dbReference type="Gene3D" id="2.60.120.1130">
    <property type="match status" value="1"/>
</dbReference>
<comment type="caution">
    <text evidence="2">The sequence shown here is derived from an EMBL/GenBank/DDBJ whole genome shotgun (WGS) entry which is preliminary data.</text>
</comment>
<keyword evidence="3" id="KW-1185">Reference proteome</keyword>
<evidence type="ECO:0000313" key="3">
    <source>
        <dbReference type="Proteomes" id="UP001139700"/>
    </source>
</evidence>
<feature type="signal peptide" evidence="1">
    <location>
        <begin position="1"/>
        <end position="33"/>
    </location>
</feature>